<evidence type="ECO:0000313" key="2">
    <source>
        <dbReference type="EMBL" id="CAD8708306.1"/>
    </source>
</evidence>
<dbReference type="EMBL" id="HBFC01018430">
    <property type="protein sequence ID" value="CAD8708306.1"/>
    <property type="molecule type" value="Transcribed_RNA"/>
</dbReference>
<accession>A0A7S0SKC0</accession>
<sequence>MGQAYDTQICEMSLPAFKAAWVGLQSATNDDPLYLCTVDVFSEEVLRTVENLNLILRLFPEQQKQSVESVRDFLKKIETVCEVLPSSLPELEALKESFRGPVEAAAALSQWPMNQTSQPISPETLAEVDLHYAFFKEVVVSLQSDELIVNANVDCNSMFQERFEAHWNSMKDANANGLRELNFERETNFPSSKLRKRPSFSIDFGNGHTIAIELKFFEKGHTANEINCSRGQIANYAMESEVISTWGLICVNASLREKTESRFVEFFSNSCLSEALLERIKLPFEYCLIDDDEDDDEEVEKEMGAEFTEAEPNGVHGIYDSMAVTMFEDLDLDGEWDLHIEDEVRPGTRDFQHFKNEPTGRAYLKKMLLFLREDPQSSGKPRVIFAGGPTQVGKTQFKNITIDAVHKVANDKRLSCLAATVVATDSVSGALGLIDKMAFHLDGTSVMKPQVFDQALTFDLMYPFKHFCLTSSGEEETRYEMLDLKNSDLLLKSRRRKNCLERGGCVVMSGRQTSQIQHVVDDIAALDDDRKIVLIIDEADYLLSKKHHLDPTAPAYLRHLTRLVLGEDSKVKPHIVVLITATPLALRANEYLSEQLSLDKKEVCPCFWADASDVSTSRYIGAETDHELAMIQLDNGARKILQSDITFSRPEKGGTLTLPPGQKAFFSAAFKDEHAMVLDASVRFIFANDNCMFRKAALVQDKCAASAEHQIAVILYVGFGIFWSVEKGKWNGTRAEHGLPPHLKAHMLQLQVSYTHRKDVNPSIQEVLALPDINQCPVAIFGKTLMTRGISFRPKRGAHPASTQDRVPTHMLVNVGALKPSLSAYENGQSVQTIGRATFMNPPPWWRANQKVQMFATTDAFELSGKYYCTVRGDEEVKDSGADVVSAAKLAILGGTSDDPVYFAYHKDSQTAPIIIGEFVYENLHKLGDYWSVKNMSVTEIKVSGHDISGSRNKAKTFMNEVLGKHARCLWVDNIKVGVGATHDKSMTLKHWIIDRYNLLYAAKSPNSKKTYVEGDQNAAGTVTSKTGDRLPSIAEARGGSGNWDGGGPLPHVGAKRGREELDATAWDAARDNSDSDSDSGNGMPF</sequence>
<dbReference type="AlphaFoldDB" id="A0A7S0SKC0"/>
<gene>
    <name evidence="2" type="ORF">MANT1106_LOCUS10989</name>
</gene>
<feature type="region of interest" description="Disordered" evidence="1">
    <location>
        <begin position="1011"/>
        <end position="1086"/>
    </location>
</feature>
<name>A0A7S0SKC0_9CHLO</name>
<feature type="compositionally biased region" description="Gly residues" evidence="1">
    <location>
        <begin position="1039"/>
        <end position="1049"/>
    </location>
</feature>
<evidence type="ECO:0000256" key="1">
    <source>
        <dbReference type="SAM" id="MobiDB-lite"/>
    </source>
</evidence>
<reference evidence="2" key="1">
    <citation type="submission" date="2021-01" db="EMBL/GenBank/DDBJ databases">
        <authorList>
            <person name="Corre E."/>
            <person name="Pelletier E."/>
            <person name="Niang G."/>
            <person name="Scheremetjew M."/>
            <person name="Finn R."/>
            <person name="Kale V."/>
            <person name="Holt S."/>
            <person name="Cochrane G."/>
            <person name="Meng A."/>
            <person name="Brown T."/>
            <person name="Cohen L."/>
        </authorList>
    </citation>
    <scope>NUCLEOTIDE SEQUENCE</scope>
    <source>
        <strain evidence="2">SL-175</strain>
    </source>
</reference>
<proteinExistence type="predicted"/>
<organism evidence="2">
    <name type="scientific">Mantoniella antarctica</name>
    <dbReference type="NCBI Taxonomy" id="81844"/>
    <lineage>
        <taxon>Eukaryota</taxon>
        <taxon>Viridiplantae</taxon>
        <taxon>Chlorophyta</taxon>
        <taxon>Mamiellophyceae</taxon>
        <taxon>Mamiellales</taxon>
        <taxon>Mamiellaceae</taxon>
        <taxon>Mantoniella</taxon>
    </lineage>
</organism>
<protein>
    <submittedName>
        <fullName evidence="2">Uncharacterized protein</fullName>
    </submittedName>
</protein>